<protein>
    <submittedName>
        <fullName evidence="11">MFS transporter</fullName>
    </submittedName>
</protein>
<evidence type="ECO:0000313" key="12">
    <source>
        <dbReference type="Proteomes" id="UP000316639"/>
    </source>
</evidence>
<proteinExistence type="inferred from homology"/>
<dbReference type="CDD" id="cd17324">
    <property type="entry name" value="MFS_NepI_like"/>
    <property type="match status" value="1"/>
</dbReference>
<feature type="domain" description="Major facilitator superfamily (MFS) profile" evidence="10">
    <location>
        <begin position="1"/>
        <end position="407"/>
    </location>
</feature>
<sequence>MSTRLTVSVAAAGLASFALLYAPQPVLPQIAAEYGLEPGGASLAVSAATGALAVVVVPVAALSERVGRRPVILVSVLAAAVLALLLPFAPDYSTFLVLRVLQGAAVAGVPAAAMAFLADEMRDNLGGAVGAMIAGNSAGGMLGRLLAGTTADWLGWRGALGAAAVFGLLCACVVAFLLPRPELDRSGSGRLGSDRSVSPRAARLGMLRRGPRPGGPPDPIIPGSTDNSGGSGLKAALSDPALLCLYGVAVLAVGSFISLYNVIGFRLAALPSWLSSLVFVVYAVGGIASATAGRLADRHGRGRVLLVCLGITAVGALVTIPLVPLGLAIFTGGFFAAHATASGWVGSRAPRHARGQASGLYLCGFYVGSSVLGTTGSAAFGAWGWTGLTALVVSWLAMAAVLVQKSRGIDTDDSSALRSTLPSRGRSSEPDFRPTDTERVSAGTSTTTADGNTPPS</sequence>
<dbReference type="InterPro" id="IPR020846">
    <property type="entry name" value="MFS_dom"/>
</dbReference>
<dbReference type="GO" id="GO:0005886">
    <property type="term" value="C:plasma membrane"/>
    <property type="evidence" value="ECO:0007669"/>
    <property type="project" value="UniProtKB-SubCell"/>
</dbReference>
<feature type="transmembrane region" description="Helical" evidence="9">
    <location>
        <begin position="382"/>
        <end position="403"/>
    </location>
</feature>
<comment type="similarity">
    <text evidence="2">Belongs to the major facilitator superfamily.</text>
</comment>
<feature type="transmembrane region" description="Helical" evidence="9">
    <location>
        <begin position="329"/>
        <end position="347"/>
    </location>
</feature>
<feature type="transmembrane region" description="Helical" evidence="9">
    <location>
        <begin position="95"/>
        <end position="118"/>
    </location>
</feature>
<evidence type="ECO:0000256" key="6">
    <source>
        <dbReference type="ARBA" id="ARBA00022989"/>
    </source>
</evidence>
<feature type="transmembrane region" description="Helical" evidence="9">
    <location>
        <begin position="359"/>
        <end position="376"/>
    </location>
</feature>
<dbReference type="PROSITE" id="PS00216">
    <property type="entry name" value="SUGAR_TRANSPORT_1"/>
    <property type="match status" value="1"/>
</dbReference>
<dbReference type="InterPro" id="IPR005829">
    <property type="entry name" value="Sugar_transporter_CS"/>
</dbReference>
<keyword evidence="5 9" id="KW-0812">Transmembrane</keyword>
<evidence type="ECO:0000256" key="2">
    <source>
        <dbReference type="ARBA" id="ARBA00008335"/>
    </source>
</evidence>
<dbReference type="OrthoDB" id="63984at2"/>
<evidence type="ECO:0000256" key="9">
    <source>
        <dbReference type="SAM" id="Phobius"/>
    </source>
</evidence>
<comment type="subcellular location">
    <subcellularLocation>
        <location evidence="1">Cell membrane</location>
        <topology evidence="1">Multi-pass membrane protein</topology>
    </subcellularLocation>
</comment>
<dbReference type="Gene3D" id="1.20.1250.20">
    <property type="entry name" value="MFS general substrate transporter like domains"/>
    <property type="match status" value="1"/>
</dbReference>
<keyword evidence="7 9" id="KW-0472">Membrane</keyword>
<comment type="caution">
    <text evidence="11">The sequence shown here is derived from an EMBL/GenBank/DDBJ whole genome shotgun (WGS) entry which is preliminary data.</text>
</comment>
<feature type="transmembrane region" description="Helical" evidence="9">
    <location>
        <begin position="159"/>
        <end position="178"/>
    </location>
</feature>
<accession>A0A563EPE4</accession>
<feature type="region of interest" description="Disordered" evidence="8">
    <location>
        <begin position="412"/>
        <end position="456"/>
    </location>
</feature>
<dbReference type="InterPro" id="IPR011701">
    <property type="entry name" value="MFS"/>
</dbReference>
<dbReference type="RefSeq" id="WP_146354760.1">
    <property type="nucleotide sequence ID" value="NZ_VOBR01000016.1"/>
</dbReference>
<evidence type="ECO:0000256" key="5">
    <source>
        <dbReference type="ARBA" id="ARBA00022692"/>
    </source>
</evidence>
<dbReference type="Proteomes" id="UP000316639">
    <property type="component" value="Unassembled WGS sequence"/>
</dbReference>
<evidence type="ECO:0000256" key="8">
    <source>
        <dbReference type="SAM" id="MobiDB-lite"/>
    </source>
</evidence>
<dbReference type="AlphaFoldDB" id="A0A563EPE4"/>
<feature type="transmembrane region" description="Helical" evidence="9">
    <location>
        <begin position="272"/>
        <end position="292"/>
    </location>
</feature>
<evidence type="ECO:0000256" key="4">
    <source>
        <dbReference type="ARBA" id="ARBA00022475"/>
    </source>
</evidence>
<evidence type="ECO:0000313" key="11">
    <source>
        <dbReference type="EMBL" id="TWP49263.1"/>
    </source>
</evidence>
<evidence type="ECO:0000259" key="10">
    <source>
        <dbReference type="PROSITE" id="PS50850"/>
    </source>
</evidence>
<feature type="transmembrane region" description="Helical" evidence="9">
    <location>
        <begin position="241"/>
        <end position="260"/>
    </location>
</feature>
<keyword evidence="3" id="KW-0813">Transport</keyword>
<dbReference type="PANTHER" id="PTHR43271">
    <property type="entry name" value="BLL2771 PROTEIN"/>
    <property type="match status" value="1"/>
</dbReference>
<dbReference type="GO" id="GO:0022857">
    <property type="term" value="F:transmembrane transporter activity"/>
    <property type="evidence" value="ECO:0007669"/>
    <property type="project" value="InterPro"/>
</dbReference>
<dbReference type="PROSITE" id="PS50850">
    <property type="entry name" value="MFS"/>
    <property type="match status" value="1"/>
</dbReference>
<dbReference type="InterPro" id="IPR036259">
    <property type="entry name" value="MFS_trans_sf"/>
</dbReference>
<keyword evidence="4" id="KW-1003">Cell membrane</keyword>
<keyword evidence="6 9" id="KW-1133">Transmembrane helix</keyword>
<dbReference type="PANTHER" id="PTHR43271:SF1">
    <property type="entry name" value="INNER MEMBRANE TRANSPORT PROTEIN YNFM"/>
    <property type="match status" value="1"/>
</dbReference>
<keyword evidence="12" id="KW-1185">Reference proteome</keyword>
<dbReference type="Pfam" id="PF07690">
    <property type="entry name" value="MFS_1"/>
    <property type="match status" value="1"/>
</dbReference>
<feature type="transmembrane region" description="Helical" evidence="9">
    <location>
        <begin position="125"/>
        <end position="147"/>
    </location>
</feature>
<feature type="transmembrane region" description="Helical" evidence="9">
    <location>
        <begin position="70"/>
        <end position="89"/>
    </location>
</feature>
<dbReference type="SUPFAM" id="SSF103473">
    <property type="entry name" value="MFS general substrate transporter"/>
    <property type="match status" value="1"/>
</dbReference>
<gene>
    <name evidence="11" type="ORF">FKR81_24420</name>
</gene>
<feature type="region of interest" description="Disordered" evidence="8">
    <location>
        <begin position="205"/>
        <end position="225"/>
    </location>
</feature>
<evidence type="ECO:0000256" key="1">
    <source>
        <dbReference type="ARBA" id="ARBA00004651"/>
    </source>
</evidence>
<name>A0A563EPE4_9PSEU</name>
<dbReference type="EMBL" id="VOBR01000016">
    <property type="protein sequence ID" value="TWP49263.1"/>
    <property type="molecule type" value="Genomic_DNA"/>
</dbReference>
<feature type="transmembrane region" description="Helical" evidence="9">
    <location>
        <begin position="44"/>
        <end position="63"/>
    </location>
</feature>
<organism evidence="11 12">
    <name type="scientific">Lentzea tibetensis</name>
    <dbReference type="NCBI Taxonomy" id="2591470"/>
    <lineage>
        <taxon>Bacteria</taxon>
        <taxon>Bacillati</taxon>
        <taxon>Actinomycetota</taxon>
        <taxon>Actinomycetes</taxon>
        <taxon>Pseudonocardiales</taxon>
        <taxon>Pseudonocardiaceae</taxon>
        <taxon>Lentzea</taxon>
    </lineage>
</organism>
<feature type="compositionally biased region" description="Polar residues" evidence="8">
    <location>
        <begin position="442"/>
        <end position="456"/>
    </location>
</feature>
<feature type="transmembrane region" description="Helical" evidence="9">
    <location>
        <begin position="304"/>
        <end position="323"/>
    </location>
</feature>
<reference evidence="11 12" key="1">
    <citation type="submission" date="2019-07" db="EMBL/GenBank/DDBJ databases">
        <title>Lentzea xizangensis sp. nov., isolated from Qinghai-Tibetan Plateau Soils.</title>
        <authorList>
            <person name="Huang J."/>
        </authorList>
    </citation>
    <scope>NUCLEOTIDE SEQUENCE [LARGE SCALE GENOMIC DNA]</scope>
    <source>
        <strain evidence="11 12">FXJ1.1311</strain>
    </source>
</reference>
<evidence type="ECO:0000256" key="3">
    <source>
        <dbReference type="ARBA" id="ARBA00022448"/>
    </source>
</evidence>
<evidence type="ECO:0000256" key="7">
    <source>
        <dbReference type="ARBA" id="ARBA00023136"/>
    </source>
</evidence>
<feature type="compositionally biased region" description="Basic and acidic residues" evidence="8">
    <location>
        <begin position="426"/>
        <end position="439"/>
    </location>
</feature>